<evidence type="ECO:0000313" key="2">
    <source>
        <dbReference type="EMBL" id="KMS74234.1"/>
    </source>
</evidence>
<sequence>MTTTRRSTATIHPGQDAQTYSAPRCTTCGGRRARRLDTYGAGQPRADAKAKVAAIRLGNGADVHFSLADDCYAVVRAVDPTEGEVAS</sequence>
<reference evidence="2 3" key="1">
    <citation type="submission" date="2015-06" db="EMBL/GenBank/DDBJ databases">
        <authorList>
            <person name="Ju K.-S."/>
            <person name="Doroghazi J.R."/>
            <person name="Metcalf W.W."/>
        </authorList>
    </citation>
    <scope>NUCLEOTIDE SEQUENCE [LARGE SCALE GENOMIC DNA]</scope>
    <source>
        <strain evidence="2 3">NRRL 3414</strain>
    </source>
</reference>
<gene>
    <name evidence="2" type="ORF">ACM01_15060</name>
</gene>
<evidence type="ECO:0000313" key="3">
    <source>
        <dbReference type="Proteomes" id="UP000037432"/>
    </source>
</evidence>
<dbReference type="EMBL" id="LFNT01000014">
    <property type="protein sequence ID" value="KMS74234.1"/>
    <property type="molecule type" value="Genomic_DNA"/>
</dbReference>
<dbReference type="PATRIC" id="fig|1938.3.peg.8596"/>
<feature type="compositionally biased region" description="Polar residues" evidence="1">
    <location>
        <begin position="1"/>
        <end position="21"/>
    </location>
</feature>
<proteinExistence type="predicted"/>
<evidence type="ECO:0000256" key="1">
    <source>
        <dbReference type="SAM" id="MobiDB-lite"/>
    </source>
</evidence>
<dbReference type="RefSeq" id="WP_048581710.1">
    <property type="nucleotide sequence ID" value="NZ_LFNT01000014.1"/>
</dbReference>
<accession>A0A0J7ZEG9</accession>
<organism evidence="2 3">
    <name type="scientific">Streptomyces viridochromogenes</name>
    <dbReference type="NCBI Taxonomy" id="1938"/>
    <lineage>
        <taxon>Bacteria</taxon>
        <taxon>Bacillati</taxon>
        <taxon>Actinomycetota</taxon>
        <taxon>Actinomycetes</taxon>
        <taxon>Kitasatosporales</taxon>
        <taxon>Streptomycetaceae</taxon>
        <taxon>Streptomyces</taxon>
    </lineage>
</organism>
<dbReference type="Proteomes" id="UP000037432">
    <property type="component" value="Unassembled WGS sequence"/>
</dbReference>
<dbReference type="AlphaFoldDB" id="A0A0J7ZEG9"/>
<comment type="caution">
    <text evidence="2">The sequence shown here is derived from an EMBL/GenBank/DDBJ whole genome shotgun (WGS) entry which is preliminary data.</text>
</comment>
<protein>
    <submittedName>
        <fullName evidence="2">Uncharacterized protein</fullName>
    </submittedName>
</protein>
<feature type="region of interest" description="Disordered" evidence="1">
    <location>
        <begin position="1"/>
        <end position="23"/>
    </location>
</feature>
<name>A0A0J7ZEG9_STRVR</name>